<sequence length="144" mass="16247">MIGFSLPRGGVSVHIPSTKRALDGDIVPRYTTVMEINYEKLRGAWENTILRNPRLARQIGPPNWLVKERLRKDENFLDAAVRVREEDFRRLNVPTMMSPVGGVSPAIVPTNGDVPTICPQCGERPREAKRKLCGACRKKNQRAK</sequence>
<gene>
    <name evidence="1" type="ORF">LCGC14_2622770</name>
</gene>
<name>A0A0F9A2J9_9ZZZZ</name>
<proteinExistence type="predicted"/>
<comment type="caution">
    <text evidence="1">The sequence shown here is derived from an EMBL/GenBank/DDBJ whole genome shotgun (WGS) entry which is preliminary data.</text>
</comment>
<dbReference type="EMBL" id="LAZR01044796">
    <property type="protein sequence ID" value="KKL03774.1"/>
    <property type="molecule type" value="Genomic_DNA"/>
</dbReference>
<organism evidence="1">
    <name type="scientific">marine sediment metagenome</name>
    <dbReference type="NCBI Taxonomy" id="412755"/>
    <lineage>
        <taxon>unclassified sequences</taxon>
        <taxon>metagenomes</taxon>
        <taxon>ecological metagenomes</taxon>
    </lineage>
</organism>
<dbReference type="AlphaFoldDB" id="A0A0F9A2J9"/>
<accession>A0A0F9A2J9</accession>
<protein>
    <submittedName>
        <fullName evidence="1">Uncharacterized protein</fullName>
    </submittedName>
</protein>
<evidence type="ECO:0000313" key="1">
    <source>
        <dbReference type="EMBL" id="KKL03774.1"/>
    </source>
</evidence>
<reference evidence="1" key="1">
    <citation type="journal article" date="2015" name="Nature">
        <title>Complex archaea that bridge the gap between prokaryotes and eukaryotes.</title>
        <authorList>
            <person name="Spang A."/>
            <person name="Saw J.H."/>
            <person name="Jorgensen S.L."/>
            <person name="Zaremba-Niedzwiedzka K."/>
            <person name="Martijn J."/>
            <person name="Lind A.E."/>
            <person name="van Eijk R."/>
            <person name="Schleper C."/>
            <person name="Guy L."/>
            <person name="Ettema T.J."/>
        </authorList>
    </citation>
    <scope>NUCLEOTIDE SEQUENCE</scope>
</reference>